<gene>
    <name evidence="4" type="ORF">GCM10025868_25590</name>
</gene>
<dbReference type="SUPFAM" id="SSF51735">
    <property type="entry name" value="NAD(P)-binding Rossmann-fold domains"/>
    <property type="match status" value="1"/>
</dbReference>
<dbReference type="CDD" id="cd05233">
    <property type="entry name" value="SDR_c"/>
    <property type="match status" value="1"/>
</dbReference>
<evidence type="ECO:0000256" key="2">
    <source>
        <dbReference type="ARBA" id="ARBA00022857"/>
    </source>
</evidence>
<dbReference type="PANTHER" id="PTHR43391:SF14">
    <property type="entry name" value="DEHYDROGENASE_REDUCTASE SDR FAMILY PROTEIN 7-LIKE"/>
    <property type="match status" value="1"/>
</dbReference>
<sequence>MRAVLVLSHAAATAMRERGRGAIVNVSSVSGWAVMGPYSASKSWVTVFSEGLAGEVGPDGVRVLALAPGFVRTEFHQRAGMTMSMVPSWGWLDADRVVDECLRDLRAGRLVSVPSRRWTVLATLLRVLPRATVRAGTGRFQRARATDVPG</sequence>
<keyword evidence="2" id="KW-0521">NADP</keyword>
<dbReference type="Proteomes" id="UP001157017">
    <property type="component" value="Unassembled WGS sequence"/>
</dbReference>
<dbReference type="PANTHER" id="PTHR43391">
    <property type="entry name" value="RETINOL DEHYDROGENASE-RELATED"/>
    <property type="match status" value="1"/>
</dbReference>
<accession>A0ABQ6JIX6</accession>
<evidence type="ECO:0000313" key="5">
    <source>
        <dbReference type="Proteomes" id="UP001157017"/>
    </source>
</evidence>
<organism evidence="4 5">
    <name type="scientific">Angustibacter aerolatus</name>
    <dbReference type="NCBI Taxonomy" id="1162965"/>
    <lineage>
        <taxon>Bacteria</taxon>
        <taxon>Bacillati</taxon>
        <taxon>Actinomycetota</taxon>
        <taxon>Actinomycetes</taxon>
        <taxon>Kineosporiales</taxon>
        <taxon>Kineosporiaceae</taxon>
    </lineage>
</organism>
<keyword evidence="3" id="KW-0560">Oxidoreductase</keyword>
<keyword evidence="5" id="KW-1185">Reference proteome</keyword>
<evidence type="ECO:0008006" key="6">
    <source>
        <dbReference type="Google" id="ProtNLM"/>
    </source>
</evidence>
<protein>
    <recommendedName>
        <fullName evidence="6">Short-chain dehydrogenase</fullName>
    </recommendedName>
</protein>
<evidence type="ECO:0000256" key="1">
    <source>
        <dbReference type="ARBA" id="ARBA00006484"/>
    </source>
</evidence>
<dbReference type="PRINTS" id="PR00080">
    <property type="entry name" value="SDRFAMILY"/>
</dbReference>
<evidence type="ECO:0000313" key="4">
    <source>
        <dbReference type="EMBL" id="GMA87309.1"/>
    </source>
</evidence>
<dbReference type="Pfam" id="PF00106">
    <property type="entry name" value="adh_short"/>
    <property type="match status" value="1"/>
</dbReference>
<reference evidence="5" key="1">
    <citation type="journal article" date="2019" name="Int. J. Syst. Evol. Microbiol.">
        <title>The Global Catalogue of Microorganisms (GCM) 10K type strain sequencing project: providing services to taxonomists for standard genome sequencing and annotation.</title>
        <authorList>
            <consortium name="The Broad Institute Genomics Platform"/>
            <consortium name="The Broad Institute Genome Sequencing Center for Infectious Disease"/>
            <person name="Wu L."/>
            <person name="Ma J."/>
        </authorList>
    </citation>
    <scope>NUCLEOTIDE SEQUENCE [LARGE SCALE GENOMIC DNA]</scope>
    <source>
        <strain evidence="5">NBRC 108730</strain>
    </source>
</reference>
<dbReference type="EMBL" id="BSUZ01000001">
    <property type="protein sequence ID" value="GMA87309.1"/>
    <property type="molecule type" value="Genomic_DNA"/>
</dbReference>
<comment type="caution">
    <text evidence="4">The sequence shown here is derived from an EMBL/GenBank/DDBJ whole genome shotgun (WGS) entry which is preliminary data.</text>
</comment>
<dbReference type="Gene3D" id="3.40.50.720">
    <property type="entry name" value="NAD(P)-binding Rossmann-like Domain"/>
    <property type="match status" value="1"/>
</dbReference>
<dbReference type="InterPro" id="IPR036291">
    <property type="entry name" value="NAD(P)-bd_dom_sf"/>
</dbReference>
<dbReference type="InterPro" id="IPR002347">
    <property type="entry name" value="SDR_fam"/>
</dbReference>
<proteinExistence type="inferred from homology"/>
<name>A0ABQ6JIX6_9ACTN</name>
<evidence type="ECO:0000256" key="3">
    <source>
        <dbReference type="ARBA" id="ARBA00023002"/>
    </source>
</evidence>
<dbReference type="PRINTS" id="PR00081">
    <property type="entry name" value="GDHRDH"/>
</dbReference>
<comment type="similarity">
    <text evidence="1">Belongs to the short-chain dehydrogenases/reductases (SDR) family.</text>
</comment>